<dbReference type="Gene3D" id="3.40.50.1010">
    <property type="entry name" value="5'-nuclease"/>
    <property type="match status" value="1"/>
</dbReference>
<evidence type="ECO:0000259" key="4">
    <source>
        <dbReference type="Pfam" id="PF12247"/>
    </source>
</evidence>
<dbReference type="Proteomes" id="UP000030854">
    <property type="component" value="Unassembled WGS sequence"/>
</dbReference>
<dbReference type="STRING" id="52586.A0A0B1P9H4"/>
<dbReference type="SUPFAM" id="SSF88723">
    <property type="entry name" value="PIN domain-like"/>
    <property type="match status" value="1"/>
</dbReference>
<dbReference type="EMBL" id="JNVN01000629">
    <property type="protein sequence ID" value="KHJ34898.1"/>
    <property type="molecule type" value="Genomic_DNA"/>
</dbReference>
<evidence type="ECO:0000256" key="1">
    <source>
        <dbReference type="ARBA" id="ARBA00022845"/>
    </source>
</evidence>
<protein>
    <submittedName>
        <fullName evidence="5">Putative xpg domain-containing protein</fullName>
    </submittedName>
</protein>
<sequence length="748" mass="84276">MPLNDPEFSFGFQHNNSTPTYASTPLSELKNAVIGVEATAYLQNMIDSGPAHEPLLAALGGDPIGLKYHLELELDKWSDNNLVPLFVFDGQSIVGKDEMTLKSSQAALLKTQLAWNMYGDHQPNQAVKTFGSSGSIRAHELYHLLQDVLCRRGLVFQIAPFSACAQLIYLAELEVSGRAYIDGLMGSKELLLYDRSYEAVIICPPSVDDWENKHFRGIFRSELLEKLGIGSKMLDDALLMCGTSFLPPFPPLQFENTIPHQPFTLVDAVNLLRGSEKSIVGACRQFADILEKHDPKWLDKFWKAKIGILHAIIVQENGQVISRDYANLTSDNNDYLGLRLPPELYYYLSRALVGPRILNYFVSLESIIFPTLDGIVSEEYKRLITKTIIPLKETAAALVASRIHRAFQNKSVSIRFWFDSDLKQSLLHKSVLEQANRKADTWGVENSQLQTWAKMTNTKAGTISFAVVSLLVNGAPAASKSSVKVIGLKSKPEILSNTLYRFLHLRDYVDDLHELTAWGKALAVTLKLVQPIIRKYDDIHHIEEAAFLAFEMIRFGHLNSRNRHPELIGGALRGSEEDKASCMLVGRTACLLKLRHQNLGYTGPLSKNYLAFISLIKTIQEADRDILEAAVVSMFLSNQISREERHDCGDIGRSLPLSHSTNTIFGIAVTTYLDDFIKLNWTKAEREENKPVFAKKFIPHSTKLVEDLTVAFEFFDAVYEGIKSLREEMPIVEKEAWHKAYKYLNLRR</sequence>
<dbReference type="InterPro" id="IPR029060">
    <property type="entry name" value="PIN-like_dom_sf"/>
</dbReference>
<proteinExistence type="inferred from homology"/>
<dbReference type="Pfam" id="PF12247">
    <property type="entry name" value="MKT1_N"/>
    <property type="match status" value="1"/>
</dbReference>
<dbReference type="CDD" id="cd09902">
    <property type="entry name" value="H3TH_MKT1"/>
    <property type="match status" value="1"/>
</dbReference>
<comment type="similarity">
    <text evidence="2">Belongs to the XPG/RAD2 endonuclease family.</text>
</comment>
<dbReference type="Pfam" id="PF12246">
    <property type="entry name" value="MKT1_C"/>
    <property type="match status" value="1"/>
</dbReference>
<dbReference type="GO" id="GO:0006417">
    <property type="term" value="P:regulation of translation"/>
    <property type="evidence" value="ECO:0007669"/>
    <property type="project" value="UniProtKB-KW"/>
</dbReference>
<gene>
    <name evidence="5" type="ORF">EV44_g0803</name>
</gene>
<dbReference type="InterPro" id="IPR037314">
    <property type="entry name" value="MKT1_H3TH"/>
</dbReference>
<dbReference type="InterPro" id="IPR022039">
    <property type="entry name" value="MKT1_C"/>
</dbReference>
<evidence type="ECO:0000259" key="3">
    <source>
        <dbReference type="Pfam" id="PF12246"/>
    </source>
</evidence>
<reference evidence="5 6" key="1">
    <citation type="journal article" date="2014" name="BMC Genomics">
        <title>Adaptive genomic structural variation in the grape powdery mildew pathogen, Erysiphe necator.</title>
        <authorList>
            <person name="Jones L."/>
            <person name="Riaz S."/>
            <person name="Morales-Cruz A."/>
            <person name="Amrine K.C."/>
            <person name="McGuire B."/>
            <person name="Gubler W.D."/>
            <person name="Walker M.A."/>
            <person name="Cantu D."/>
        </authorList>
    </citation>
    <scope>NUCLEOTIDE SEQUENCE [LARGE SCALE GENOMIC DNA]</scope>
    <source>
        <strain evidence="6">c</strain>
    </source>
</reference>
<dbReference type="OrthoDB" id="17262at2759"/>
<dbReference type="OMA" id="RFYQTKV"/>
<dbReference type="HOGENOM" id="CLU_378548_0_0_1"/>
<keyword evidence="1" id="KW-0810">Translation regulation</keyword>
<comment type="caution">
    <text evidence="5">The sequence shown here is derived from an EMBL/GenBank/DDBJ whole genome shotgun (WGS) entry which is preliminary data.</text>
</comment>
<accession>A0A0B1P9H4</accession>
<keyword evidence="6" id="KW-1185">Reference proteome</keyword>
<dbReference type="AlphaFoldDB" id="A0A0B1P9H4"/>
<feature type="domain" description="Post-transcriptional regulator MKT1 C-terminal" evidence="3">
    <location>
        <begin position="501"/>
        <end position="745"/>
    </location>
</feature>
<evidence type="ECO:0000256" key="2">
    <source>
        <dbReference type="ARBA" id="ARBA00024023"/>
    </source>
</evidence>
<name>A0A0B1P9H4_UNCNE</name>
<organism evidence="5 6">
    <name type="scientific">Uncinula necator</name>
    <name type="common">Grape powdery mildew</name>
    <dbReference type="NCBI Taxonomy" id="52586"/>
    <lineage>
        <taxon>Eukaryota</taxon>
        <taxon>Fungi</taxon>
        <taxon>Dikarya</taxon>
        <taxon>Ascomycota</taxon>
        <taxon>Pezizomycotina</taxon>
        <taxon>Leotiomycetes</taxon>
        <taxon>Erysiphales</taxon>
        <taxon>Erysiphaceae</taxon>
        <taxon>Erysiphe</taxon>
    </lineage>
</organism>
<evidence type="ECO:0000313" key="5">
    <source>
        <dbReference type="EMBL" id="KHJ34898.1"/>
    </source>
</evidence>
<dbReference type="CDD" id="cd09858">
    <property type="entry name" value="PIN_MKT1"/>
    <property type="match status" value="1"/>
</dbReference>
<feature type="domain" description="Post-transcriptional regulator MKT1 N-terminal" evidence="4">
    <location>
        <begin position="330"/>
        <end position="418"/>
    </location>
</feature>
<dbReference type="InterPro" id="IPR022040">
    <property type="entry name" value="MKT1_N"/>
</dbReference>
<evidence type="ECO:0000313" key="6">
    <source>
        <dbReference type="Proteomes" id="UP000030854"/>
    </source>
</evidence>